<dbReference type="GO" id="GO:0016757">
    <property type="term" value="F:glycosyltransferase activity"/>
    <property type="evidence" value="ECO:0007669"/>
    <property type="project" value="UniProtKB-KW"/>
</dbReference>
<dbReference type="PANTHER" id="PTHR13778:SF47">
    <property type="entry name" value="LIPOPOLYSACCHARIDE 1,3-GALACTOSYLTRANSFERASE"/>
    <property type="match status" value="1"/>
</dbReference>
<dbReference type="Pfam" id="PF01501">
    <property type="entry name" value="Glyco_transf_8"/>
    <property type="match status" value="1"/>
</dbReference>
<evidence type="ECO:0000256" key="2">
    <source>
        <dbReference type="ARBA" id="ARBA00022679"/>
    </source>
</evidence>
<keyword evidence="3" id="KW-0479">Metal-binding</keyword>
<dbReference type="EMBL" id="WIJK01000026">
    <property type="protein sequence ID" value="MQQ52952.1"/>
    <property type="molecule type" value="Genomic_DNA"/>
</dbReference>
<gene>
    <name evidence="4" type="ORF">GEZ89_08365</name>
</gene>
<name>A0A7X1RMK6_STRMT</name>
<reference evidence="4 5" key="1">
    <citation type="submission" date="2019-10" db="EMBL/GenBank/DDBJ databases">
        <title>Streptococcus mitis of the oral and urogenital tracts.</title>
        <authorList>
            <person name="Price T."/>
            <person name="Mores C.R."/>
            <person name="Putonti C."/>
            <person name="Wolfe A.J."/>
        </authorList>
    </citation>
    <scope>NUCLEOTIDE SEQUENCE [LARGE SCALE GENOMIC DNA]</scope>
    <source>
        <strain evidence="4 5">SM16</strain>
    </source>
</reference>
<keyword evidence="2 4" id="KW-0808">Transferase</keyword>
<evidence type="ECO:0000313" key="5">
    <source>
        <dbReference type="Proteomes" id="UP000467560"/>
    </source>
</evidence>
<dbReference type="SUPFAM" id="SSF53448">
    <property type="entry name" value="Nucleotide-diphospho-sugar transferases"/>
    <property type="match status" value="1"/>
</dbReference>
<protein>
    <submittedName>
        <fullName evidence="4">Glycosyl transferase family 8</fullName>
    </submittedName>
</protein>
<dbReference type="Gene3D" id="3.90.550.10">
    <property type="entry name" value="Spore Coat Polysaccharide Biosynthesis Protein SpsA, Chain A"/>
    <property type="match status" value="1"/>
</dbReference>
<dbReference type="InterPro" id="IPR029044">
    <property type="entry name" value="Nucleotide-diphossugar_trans"/>
</dbReference>
<organism evidence="4 5">
    <name type="scientific">Streptococcus mitis</name>
    <dbReference type="NCBI Taxonomy" id="28037"/>
    <lineage>
        <taxon>Bacteria</taxon>
        <taxon>Bacillati</taxon>
        <taxon>Bacillota</taxon>
        <taxon>Bacilli</taxon>
        <taxon>Lactobacillales</taxon>
        <taxon>Streptococcaceae</taxon>
        <taxon>Streptococcus</taxon>
        <taxon>Streptococcus mitis group</taxon>
    </lineage>
</organism>
<evidence type="ECO:0000313" key="4">
    <source>
        <dbReference type="EMBL" id="MQQ52952.1"/>
    </source>
</evidence>
<dbReference type="Proteomes" id="UP000467560">
    <property type="component" value="Unassembled WGS sequence"/>
</dbReference>
<dbReference type="RefSeq" id="WP_153225662.1">
    <property type="nucleotide sequence ID" value="NZ_WIJK01000026.1"/>
</dbReference>
<evidence type="ECO:0000256" key="1">
    <source>
        <dbReference type="ARBA" id="ARBA00022676"/>
    </source>
</evidence>
<dbReference type="GO" id="GO:0046872">
    <property type="term" value="F:metal ion binding"/>
    <property type="evidence" value="ECO:0007669"/>
    <property type="project" value="UniProtKB-KW"/>
</dbReference>
<sequence>MNKKVFVLAGDYGYIRQIETTLKSICYHNSDVKVYIFNQDIPQEWFVSVREKMAYRNSEIVDIKLFGGNMRNWSLPPVGQHINFMTFARYFIPSFVSEDIVLYLDCDLVVTRDLTDLFSTDLTNKPLAAAKIIYGLEDRFNAGVLLINNAYWKDKGIQQELINITEREHEHLLEADQTVLNLVMGENYVLLDDTYNFQIGYDQLADSRGQYFIFELPLTPLPAIVHYLSADKPWNTYSVGRLREVWWKYNQLEWSQINSQEELVVKKAKYQALIITGSQQLEQIDYLIKHLPEYDIHILTFTDMGEILRSLASYENIKLHPTVMRWMCRKMIEECDVYLDINHEFKFPDVLEWVQEAKKTILAFDNVANPYHVDQVFPYDNPQAMVDFLKEL</sequence>
<evidence type="ECO:0000256" key="3">
    <source>
        <dbReference type="ARBA" id="ARBA00022723"/>
    </source>
</evidence>
<accession>A0A7X1RMK6</accession>
<dbReference type="PANTHER" id="PTHR13778">
    <property type="entry name" value="GLYCOSYLTRANSFERASE 8 DOMAIN-CONTAINING PROTEIN"/>
    <property type="match status" value="1"/>
</dbReference>
<comment type="caution">
    <text evidence="4">The sequence shown here is derived from an EMBL/GenBank/DDBJ whole genome shotgun (WGS) entry which is preliminary data.</text>
</comment>
<keyword evidence="1" id="KW-0328">Glycosyltransferase</keyword>
<dbReference type="InterPro" id="IPR050748">
    <property type="entry name" value="Glycosyltrans_8_dom-fam"/>
</dbReference>
<dbReference type="InterPro" id="IPR002495">
    <property type="entry name" value="Glyco_trans_8"/>
</dbReference>
<dbReference type="AlphaFoldDB" id="A0A7X1RMK6"/>
<dbReference type="CDD" id="cd04194">
    <property type="entry name" value="GT8_A4GalT_like"/>
    <property type="match status" value="1"/>
</dbReference>
<proteinExistence type="predicted"/>